<organism evidence="1 2">
    <name type="scientific">Moraxella lacunata</name>
    <dbReference type="NCBI Taxonomy" id="477"/>
    <lineage>
        <taxon>Bacteria</taxon>
        <taxon>Pseudomonadati</taxon>
        <taxon>Pseudomonadota</taxon>
        <taxon>Gammaproteobacteria</taxon>
        <taxon>Moraxellales</taxon>
        <taxon>Moraxellaceae</taxon>
        <taxon>Moraxella</taxon>
    </lineage>
</organism>
<evidence type="ECO:0000313" key="2">
    <source>
        <dbReference type="Proteomes" id="UP000254437"/>
    </source>
</evidence>
<gene>
    <name evidence="1" type="ORF">NCTC10359_00163</name>
</gene>
<name>A0A378T454_MORLA</name>
<sequence>MTAKKPKMGRPTIYNEELVAEFLYRIAKGRSVASVCQDDDMPHRATIYEWLAQNGDFSDRYARASEQRADHYFDEMLDIADKALPEEVQKAKLQIDTRKWVLSRMNPKKYGDKQKDEDMNSQAIDLVAQLMKELSDKGE</sequence>
<protein>
    <recommendedName>
        <fullName evidence="3">Terminase small subunit</fullName>
    </recommendedName>
</protein>
<dbReference type="Gene3D" id="1.10.10.60">
    <property type="entry name" value="Homeodomain-like"/>
    <property type="match status" value="1"/>
</dbReference>
<evidence type="ECO:0008006" key="3">
    <source>
        <dbReference type="Google" id="ProtNLM"/>
    </source>
</evidence>
<reference evidence="1 2" key="1">
    <citation type="submission" date="2018-06" db="EMBL/GenBank/DDBJ databases">
        <authorList>
            <consortium name="Pathogen Informatics"/>
            <person name="Doyle S."/>
        </authorList>
    </citation>
    <scope>NUCLEOTIDE SEQUENCE [LARGE SCALE GENOMIC DNA]</scope>
    <source>
        <strain evidence="1 2">NCTC10359</strain>
    </source>
</reference>
<dbReference type="RefSeq" id="WP_115004663.1">
    <property type="nucleotide sequence ID" value="NZ_UGQU01000001.1"/>
</dbReference>
<dbReference type="Proteomes" id="UP000254437">
    <property type="component" value="Unassembled WGS sequence"/>
</dbReference>
<dbReference type="InterPro" id="IPR048683">
    <property type="entry name" value="Sf6_terminase"/>
</dbReference>
<dbReference type="EMBL" id="UGQU01000001">
    <property type="protein sequence ID" value="STZ55569.1"/>
    <property type="molecule type" value="Genomic_DNA"/>
</dbReference>
<dbReference type="AlphaFoldDB" id="A0A378T454"/>
<proteinExistence type="predicted"/>
<dbReference type="Pfam" id="PF20901">
    <property type="entry name" value="Sf6_terminase"/>
    <property type="match status" value="1"/>
</dbReference>
<evidence type="ECO:0000313" key="1">
    <source>
        <dbReference type="EMBL" id="STZ55569.1"/>
    </source>
</evidence>
<accession>A0A378T454</accession>